<dbReference type="PANTHER" id="PTHR33361">
    <property type="entry name" value="GLR0591 PROTEIN"/>
    <property type="match status" value="1"/>
</dbReference>
<dbReference type="PANTHER" id="PTHR33361:SF2">
    <property type="entry name" value="DUF885 DOMAIN-CONTAINING PROTEIN"/>
    <property type="match status" value="1"/>
</dbReference>
<dbReference type="AlphaFoldDB" id="C6XK98"/>
<reference evidence="3" key="1">
    <citation type="journal article" date="2011" name="J. Bacteriol.">
        <title>Genome sequences of eight morphologically diverse alphaproteobacteria.</title>
        <authorList>
            <consortium name="US DOE Joint Genome Institute"/>
            <person name="Brown P.J."/>
            <person name="Kysela D.T."/>
            <person name="Buechlein A."/>
            <person name="Hemmerich C."/>
            <person name="Brun Y.V."/>
        </authorList>
    </citation>
    <scope>NUCLEOTIDE SEQUENCE [LARGE SCALE GENOMIC DNA]</scope>
    <source>
        <strain evidence="3">ATCC 49814 / DSM 5838 / IFAM 1418</strain>
    </source>
</reference>
<protein>
    <recommendedName>
        <fullName evidence="4">DUF885 domain-containing protein</fullName>
    </recommendedName>
</protein>
<dbReference type="RefSeq" id="WP_015827693.1">
    <property type="nucleotide sequence ID" value="NC_012982.1"/>
</dbReference>
<dbReference type="Pfam" id="PF05960">
    <property type="entry name" value="DUF885"/>
    <property type="match status" value="1"/>
</dbReference>
<dbReference type="eggNOG" id="COG4805">
    <property type="taxonomic scope" value="Bacteria"/>
</dbReference>
<dbReference type="STRING" id="582402.Hbal_1857"/>
<proteinExistence type="predicted"/>
<name>C6XK98_HIRBI</name>
<evidence type="ECO:0000256" key="1">
    <source>
        <dbReference type="SAM" id="SignalP"/>
    </source>
</evidence>
<dbReference type="EMBL" id="CP001678">
    <property type="protein sequence ID" value="ACT59543.1"/>
    <property type="molecule type" value="Genomic_DNA"/>
</dbReference>
<sequence length="587" mass="66798">MRNYGTSKILSAVSGVCLVILSGCVAVPTDNSAIAQFEGIYQEEWDLRGKSYLESADIDSSQRFDDVSSVRMDATRKYLEGVQVKLQKIDRSLLSIEDQINFQIYARQIAVKLDELKFRDFEKPLNSDSSFWSGIAYGFPKKLETEQDAIKFIAKLEDLPRFFDQQMDNMRAGLERGFTPPRVTLKGREQSILNIVDTNEEDTSFYAPFENLGAGVPPEKADILKADARRVIRDEIKPAYEKLAQFYIEEYLPQTVVSIAATDLPDGANYYQAQIRKYTTLDLTPDEIHSIGLSEVAKIRSRMDEVIAETGFKGSFEDFLHFLRTDPQFYAKTERELLMRGAWTAKKFDAKAEEYFGRIPRKPFAIRPVAADIAPFYTSGRGGPGTYWINTYNLPSRPLYSLPALTLHEAAPGHAFQIPLSHEQDDQPEFRRKDYISAYGEGWALYAETLGEEMGIYETPYEIFGMLSYQMWRASRLVVDTGVHAQGWSRDEAQAFLRTNTALAEHEIVTEVDRYISWPGQALSYYLGEMTILKLRAQAEDALGAQFDLRYFHDAVLQIGSVPLPVLEEHIQRFIEGAGKDPYLEEK</sequence>
<dbReference type="Proteomes" id="UP000002745">
    <property type="component" value="Chromosome"/>
</dbReference>
<keyword evidence="1" id="KW-0732">Signal</keyword>
<evidence type="ECO:0000313" key="3">
    <source>
        <dbReference type="Proteomes" id="UP000002745"/>
    </source>
</evidence>
<feature type="chain" id="PRO_5002973952" description="DUF885 domain-containing protein" evidence="1">
    <location>
        <begin position="27"/>
        <end position="587"/>
    </location>
</feature>
<feature type="signal peptide" evidence="1">
    <location>
        <begin position="1"/>
        <end position="26"/>
    </location>
</feature>
<dbReference type="PROSITE" id="PS51257">
    <property type="entry name" value="PROKAR_LIPOPROTEIN"/>
    <property type="match status" value="1"/>
</dbReference>
<organism evidence="2 3">
    <name type="scientific">Hirschia baltica (strain ATCC 49814 / DSM 5838 / IFAM 1418)</name>
    <dbReference type="NCBI Taxonomy" id="582402"/>
    <lineage>
        <taxon>Bacteria</taxon>
        <taxon>Pseudomonadati</taxon>
        <taxon>Pseudomonadota</taxon>
        <taxon>Alphaproteobacteria</taxon>
        <taxon>Hyphomonadales</taxon>
        <taxon>Hyphomonadaceae</taxon>
        <taxon>Hirschia</taxon>
    </lineage>
</organism>
<gene>
    <name evidence="2" type="ordered locus">Hbal_1857</name>
</gene>
<evidence type="ECO:0000313" key="2">
    <source>
        <dbReference type="EMBL" id="ACT59543.1"/>
    </source>
</evidence>
<evidence type="ECO:0008006" key="4">
    <source>
        <dbReference type="Google" id="ProtNLM"/>
    </source>
</evidence>
<dbReference type="OrthoDB" id="7937304at2"/>
<keyword evidence="3" id="KW-1185">Reference proteome</keyword>
<accession>C6XK98</accession>
<dbReference type="HOGENOM" id="CLU_018914_1_0_5"/>
<dbReference type="InterPro" id="IPR010281">
    <property type="entry name" value="DUF885"/>
</dbReference>
<dbReference type="KEGG" id="hba:Hbal_1857"/>